<sequence length="217" mass="23978">MASQASQQIAKQIVDLKRDVQREKRDFQALSVQWKDLERLIKQAGNPKELWKNTLTKDVLQDLLDAATSTLQQDKSGISSVFVGSTIEATWAALESAADQLGQADIGRINIFVEGTIRVSEAWWTAYKDLIPTWKKTPGSYEAKSGAISSALATMHEQVEQVPFANRANLKRLGKLSTAAMQELVLTEMALGYNPNSQDDRRLPSGCRAAFKPAKTV</sequence>
<reference evidence="3" key="2">
    <citation type="submission" date="2015-01" db="EMBL/GenBank/DDBJ databases">
        <title>Evolutionary Origins and Diversification of the Mycorrhizal Mutualists.</title>
        <authorList>
            <consortium name="DOE Joint Genome Institute"/>
            <consortium name="Mycorrhizal Genomics Consortium"/>
            <person name="Kohler A."/>
            <person name="Kuo A."/>
            <person name="Nagy L.G."/>
            <person name="Floudas D."/>
            <person name="Copeland A."/>
            <person name="Barry K.W."/>
            <person name="Cichocki N."/>
            <person name="Veneault-Fourrey C."/>
            <person name="LaButti K."/>
            <person name="Lindquist E.A."/>
            <person name="Lipzen A."/>
            <person name="Lundell T."/>
            <person name="Morin E."/>
            <person name="Murat C."/>
            <person name="Riley R."/>
            <person name="Ohm R."/>
            <person name="Sun H."/>
            <person name="Tunlid A."/>
            <person name="Henrissat B."/>
            <person name="Grigoriev I.V."/>
            <person name="Hibbett D.S."/>
            <person name="Martin F."/>
        </authorList>
    </citation>
    <scope>NUCLEOTIDE SEQUENCE [LARGE SCALE GENOMIC DNA]</scope>
    <source>
        <strain evidence="3">MUT 4182</strain>
    </source>
</reference>
<evidence type="ECO:0000313" key="2">
    <source>
        <dbReference type="EMBL" id="KIO29869.1"/>
    </source>
</evidence>
<keyword evidence="3" id="KW-1185">Reference proteome</keyword>
<name>A0A0C3QQM1_9AGAM</name>
<gene>
    <name evidence="2" type="ORF">M407DRAFT_20937</name>
</gene>
<dbReference type="HOGENOM" id="CLU_1273082_0_0_1"/>
<protein>
    <submittedName>
        <fullName evidence="2">Uncharacterized protein</fullName>
    </submittedName>
</protein>
<evidence type="ECO:0000256" key="1">
    <source>
        <dbReference type="SAM" id="Coils"/>
    </source>
</evidence>
<dbReference type="EMBL" id="KN822977">
    <property type="protein sequence ID" value="KIO29869.1"/>
    <property type="molecule type" value="Genomic_DNA"/>
</dbReference>
<dbReference type="OrthoDB" id="3219022at2759"/>
<organism evidence="2 3">
    <name type="scientific">Tulasnella calospora MUT 4182</name>
    <dbReference type="NCBI Taxonomy" id="1051891"/>
    <lineage>
        <taxon>Eukaryota</taxon>
        <taxon>Fungi</taxon>
        <taxon>Dikarya</taxon>
        <taxon>Basidiomycota</taxon>
        <taxon>Agaricomycotina</taxon>
        <taxon>Agaricomycetes</taxon>
        <taxon>Cantharellales</taxon>
        <taxon>Tulasnellaceae</taxon>
        <taxon>Tulasnella</taxon>
    </lineage>
</organism>
<dbReference type="Proteomes" id="UP000054248">
    <property type="component" value="Unassembled WGS sequence"/>
</dbReference>
<reference evidence="2 3" key="1">
    <citation type="submission" date="2014-04" db="EMBL/GenBank/DDBJ databases">
        <authorList>
            <consortium name="DOE Joint Genome Institute"/>
            <person name="Kuo A."/>
            <person name="Girlanda M."/>
            <person name="Perotto S."/>
            <person name="Kohler A."/>
            <person name="Nagy L.G."/>
            <person name="Floudas D."/>
            <person name="Copeland A."/>
            <person name="Barry K.W."/>
            <person name="Cichocki N."/>
            <person name="Veneault-Fourrey C."/>
            <person name="LaButti K."/>
            <person name="Lindquist E.A."/>
            <person name="Lipzen A."/>
            <person name="Lundell T."/>
            <person name="Morin E."/>
            <person name="Murat C."/>
            <person name="Sun H."/>
            <person name="Tunlid A."/>
            <person name="Henrissat B."/>
            <person name="Grigoriev I.V."/>
            <person name="Hibbett D.S."/>
            <person name="Martin F."/>
            <person name="Nordberg H.P."/>
            <person name="Cantor M.N."/>
            <person name="Hua S.X."/>
        </authorList>
    </citation>
    <scope>NUCLEOTIDE SEQUENCE [LARGE SCALE GENOMIC DNA]</scope>
    <source>
        <strain evidence="2 3">MUT 4182</strain>
    </source>
</reference>
<dbReference type="AlphaFoldDB" id="A0A0C3QQM1"/>
<accession>A0A0C3QQM1</accession>
<evidence type="ECO:0000313" key="3">
    <source>
        <dbReference type="Proteomes" id="UP000054248"/>
    </source>
</evidence>
<keyword evidence="1" id="KW-0175">Coiled coil</keyword>
<proteinExistence type="predicted"/>
<feature type="coiled-coil region" evidence="1">
    <location>
        <begin position="6"/>
        <end position="33"/>
    </location>
</feature>